<dbReference type="SUPFAM" id="SSF50465">
    <property type="entry name" value="EF-Tu/eEF-1alpha/eIF2-gamma C-terminal domain"/>
    <property type="match status" value="1"/>
</dbReference>
<comment type="caution">
    <text evidence="4">The sequence shown here is derived from an EMBL/GenBank/DDBJ whole genome shotgun (WGS) entry which is preliminary data.</text>
</comment>
<dbReference type="Proteomes" id="UP000749646">
    <property type="component" value="Unassembled WGS sequence"/>
</dbReference>
<evidence type="ECO:0000259" key="3">
    <source>
        <dbReference type="Pfam" id="PF22594"/>
    </source>
</evidence>
<proteinExistence type="predicted"/>
<name>A0A9P6MAY8_9FUNG</name>
<evidence type="ECO:0000256" key="2">
    <source>
        <dbReference type="ARBA" id="ARBA00023134"/>
    </source>
</evidence>
<keyword evidence="2" id="KW-0342">GTP-binding</keyword>
<reference evidence="4" key="1">
    <citation type="journal article" date="2020" name="Fungal Divers.">
        <title>Resolving the Mortierellaceae phylogeny through synthesis of multi-gene phylogenetics and phylogenomics.</title>
        <authorList>
            <person name="Vandepol N."/>
            <person name="Liber J."/>
            <person name="Desiro A."/>
            <person name="Na H."/>
            <person name="Kennedy M."/>
            <person name="Barry K."/>
            <person name="Grigoriev I.V."/>
            <person name="Miller A.N."/>
            <person name="O'Donnell K."/>
            <person name="Stajich J.E."/>
            <person name="Bonito G."/>
        </authorList>
    </citation>
    <scope>NUCLEOTIDE SEQUENCE</scope>
    <source>
        <strain evidence="4">MES-2147</strain>
    </source>
</reference>
<dbReference type="Gene3D" id="2.40.30.10">
    <property type="entry name" value="Translation factors"/>
    <property type="match status" value="1"/>
</dbReference>
<dbReference type="GO" id="GO:0005525">
    <property type="term" value="F:GTP binding"/>
    <property type="evidence" value="ECO:0007669"/>
    <property type="project" value="UniProtKB-KW"/>
</dbReference>
<dbReference type="EMBL" id="JAAAHW010003249">
    <property type="protein sequence ID" value="KAF9986168.1"/>
    <property type="molecule type" value="Genomic_DNA"/>
</dbReference>
<dbReference type="InterPro" id="IPR009001">
    <property type="entry name" value="Transl_elong_EF1A/Init_IF2_C"/>
</dbReference>
<keyword evidence="5" id="KW-1185">Reference proteome</keyword>
<evidence type="ECO:0000256" key="1">
    <source>
        <dbReference type="ARBA" id="ARBA00022741"/>
    </source>
</evidence>
<accession>A0A9P6MAY8</accession>
<dbReference type="Pfam" id="PF22594">
    <property type="entry name" value="GTP-eEF1A_C"/>
    <property type="match status" value="1"/>
</dbReference>
<dbReference type="InterPro" id="IPR054696">
    <property type="entry name" value="GTP-eEF1A_C"/>
</dbReference>
<dbReference type="AlphaFoldDB" id="A0A9P6MAY8"/>
<evidence type="ECO:0000313" key="4">
    <source>
        <dbReference type="EMBL" id="KAF9986168.1"/>
    </source>
</evidence>
<sequence length="200" mass="22396">MTEVQYSPDGGLEVKAAVYLIEDSVILPQETKEHIFQQGLLASSTASRAEARFIEIPDKDASNEPQWNVVANVLQNFAWYRGPTLVTIDQLDAPPHAVEKPYMMSVTWTRCFGGFFVLLFTLRYYFDIPQSIGPSCKMLHPVTTHFAAQIIVLHVKIPINIGFPVITHHQSHMEPGTIFNLVTTTDTSTGVVVKQLQLLN</sequence>
<organism evidence="4 5">
    <name type="scientific">Modicella reniformis</name>
    <dbReference type="NCBI Taxonomy" id="1440133"/>
    <lineage>
        <taxon>Eukaryota</taxon>
        <taxon>Fungi</taxon>
        <taxon>Fungi incertae sedis</taxon>
        <taxon>Mucoromycota</taxon>
        <taxon>Mortierellomycotina</taxon>
        <taxon>Mortierellomycetes</taxon>
        <taxon>Mortierellales</taxon>
        <taxon>Mortierellaceae</taxon>
        <taxon>Modicella</taxon>
    </lineage>
</organism>
<evidence type="ECO:0000313" key="5">
    <source>
        <dbReference type="Proteomes" id="UP000749646"/>
    </source>
</evidence>
<keyword evidence="1" id="KW-0547">Nucleotide-binding</keyword>
<protein>
    <recommendedName>
        <fullName evidence="3">GTP-eEF1A C-terminal domain-containing protein</fullName>
    </recommendedName>
</protein>
<feature type="domain" description="GTP-eEF1A C-terminal" evidence="3">
    <location>
        <begin position="145"/>
        <end position="195"/>
    </location>
</feature>
<gene>
    <name evidence="4" type="ORF">BGZ65_008600</name>
</gene>